<dbReference type="GO" id="GO:0004519">
    <property type="term" value="F:endonuclease activity"/>
    <property type="evidence" value="ECO:0007669"/>
    <property type="project" value="UniProtKB-KW"/>
</dbReference>
<name>A0A345AV82_9CAUD</name>
<proteinExistence type="predicted"/>
<keyword evidence="1" id="KW-0255">Endonuclease</keyword>
<evidence type="ECO:0000313" key="2">
    <source>
        <dbReference type="Proteomes" id="UP000255697"/>
    </source>
</evidence>
<keyword evidence="1" id="KW-0378">Hydrolase</keyword>
<reference evidence="2" key="1">
    <citation type="submission" date="2018-06" db="EMBL/GenBank/DDBJ databases">
        <title>Whole genome analysis of phage vB_ApiM_fHyAci03 infecting Acinetobacter pittii.</title>
        <authorList>
            <person name="Kiljunen S."/>
            <person name="Wicklund A."/>
            <person name="Skurnik M."/>
        </authorList>
    </citation>
    <scope>NUCLEOTIDE SEQUENCE [LARGE SCALE GENOMIC DNA]</scope>
</reference>
<dbReference type="RefSeq" id="YP_009881016.1">
    <property type="nucleotide sequence ID" value="NC_049438.1"/>
</dbReference>
<dbReference type="EMBL" id="MH460829">
    <property type="protein sequence ID" value="AXF40815.1"/>
    <property type="molecule type" value="Genomic_DNA"/>
</dbReference>
<keyword evidence="2" id="KW-1185">Reference proteome</keyword>
<protein>
    <submittedName>
        <fullName evidence="1">DNA endonuclease IV</fullName>
    </submittedName>
</protein>
<accession>A0A345AV82</accession>
<gene>
    <name evidence="1" type="primary">denB</name>
    <name evidence="1" type="ORF">Ac3_254</name>
</gene>
<dbReference type="GeneID" id="55810277"/>
<evidence type="ECO:0000313" key="1">
    <source>
        <dbReference type="EMBL" id="AXF40815.1"/>
    </source>
</evidence>
<organism evidence="1 2">
    <name type="scientific">Acinetobacter phage vB_ApiM_fHyAci03</name>
    <dbReference type="NCBI Taxonomy" id="2269366"/>
    <lineage>
        <taxon>Viruses</taxon>
        <taxon>Duplodnaviria</taxon>
        <taxon>Heunggongvirae</taxon>
        <taxon>Uroviricota</taxon>
        <taxon>Caudoviricetes</taxon>
        <taxon>Pantevenvirales</taxon>
        <taxon>Straboviridae</taxon>
        <taxon>Twarogvirinae</taxon>
        <taxon>Lazarusvirus</taxon>
        <taxon>Lazarusvirus fhyacithree</taxon>
    </lineage>
</organism>
<dbReference type="Proteomes" id="UP000255697">
    <property type="component" value="Segment"/>
</dbReference>
<keyword evidence="1" id="KW-0540">Nuclease</keyword>
<dbReference type="KEGG" id="vg:55810277"/>
<sequence>MKTNPGYIRLTELKEVSLTYKHLSTESVAKIMATVEYSMGLDPNQDRQEVLVRCAIAQLAEQYVAEWLEGWVNHGNENSDDPLSYAFDVLGNIKYNGIRVEVKTHQNQKSNFITIHSKGGQYFSDNGYPGVNVRPFLETGVADVIVIFDAIENSPEDICLTPRLLCDRHALIRPRVVNRSNFRNGGYYINDKSLGHLKHMLNIHTF</sequence>